<proteinExistence type="predicted"/>
<organism evidence="1 2">
    <name type="scientific">Dictyobacter vulcani</name>
    <dbReference type="NCBI Taxonomy" id="2607529"/>
    <lineage>
        <taxon>Bacteria</taxon>
        <taxon>Bacillati</taxon>
        <taxon>Chloroflexota</taxon>
        <taxon>Ktedonobacteria</taxon>
        <taxon>Ktedonobacterales</taxon>
        <taxon>Dictyobacteraceae</taxon>
        <taxon>Dictyobacter</taxon>
    </lineage>
</organism>
<sequence length="70" mass="8233">MQHNISSLAPHRIYCRYKYYTTQKVVNYKISKIQEVLGASAWYHTQADRNWQAWFKDPTGNILSVIEAAE</sequence>
<dbReference type="AlphaFoldDB" id="A0A5J4KXW9"/>
<reference evidence="1 2" key="1">
    <citation type="submission" date="2019-10" db="EMBL/GenBank/DDBJ databases">
        <title>Dictyobacter vulcani sp. nov., within the class Ktedonobacteria, isolated from soil of volcanic Mt. Zao.</title>
        <authorList>
            <person name="Zheng Y."/>
            <person name="Wang C.M."/>
            <person name="Sakai Y."/>
            <person name="Abe K."/>
            <person name="Yokota A."/>
            <person name="Yabe S."/>
        </authorList>
    </citation>
    <scope>NUCLEOTIDE SEQUENCE [LARGE SCALE GENOMIC DNA]</scope>
    <source>
        <strain evidence="1 2">W12</strain>
    </source>
</reference>
<gene>
    <name evidence="1" type="ORF">KDW_55130</name>
</gene>
<evidence type="ECO:0000313" key="1">
    <source>
        <dbReference type="EMBL" id="GER91351.1"/>
    </source>
</evidence>
<dbReference type="Proteomes" id="UP000326912">
    <property type="component" value="Unassembled WGS sequence"/>
</dbReference>
<comment type="caution">
    <text evidence="1">The sequence shown here is derived from an EMBL/GenBank/DDBJ whole genome shotgun (WGS) entry which is preliminary data.</text>
</comment>
<evidence type="ECO:0000313" key="2">
    <source>
        <dbReference type="Proteomes" id="UP000326912"/>
    </source>
</evidence>
<keyword evidence="2" id="KW-1185">Reference proteome</keyword>
<dbReference type="EMBL" id="BKZW01000003">
    <property type="protein sequence ID" value="GER91351.1"/>
    <property type="molecule type" value="Genomic_DNA"/>
</dbReference>
<protein>
    <submittedName>
        <fullName evidence="1">Uncharacterized protein</fullName>
    </submittedName>
</protein>
<name>A0A5J4KXW9_9CHLR</name>
<accession>A0A5J4KXW9</accession>